<keyword evidence="1" id="KW-0719">Serine esterase</keyword>
<evidence type="ECO:0000256" key="1">
    <source>
        <dbReference type="ARBA" id="ARBA00022487"/>
    </source>
</evidence>
<dbReference type="Pfam" id="PF22244">
    <property type="entry name" value="GCE_fung"/>
    <property type="match status" value="1"/>
</dbReference>
<protein>
    <recommendedName>
        <fullName evidence="5">4-O-methyl-glucuronoyl methylesterase-like domain-containing protein</fullName>
    </recommendedName>
</protein>
<evidence type="ECO:0000256" key="3">
    <source>
        <dbReference type="ARBA" id="ARBA00022801"/>
    </source>
</evidence>
<dbReference type="RefSeq" id="WP_377528906.1">
    <property type="nucleotide sequence ID" value="NZ_JBHTLD010000140.1"/>
</dbReference>
<keyword evidence="3" id="KW-0378">Hydrolase</keyword>
<dbReference type="Gene3D" id="3.40.50.1820">
    <property type="entry name" value="alpha/beta hydrolase"/>
    <property type="match status" value="1"/>
</dbReference>
<feature type="signal peptide" evidence="4">
    <location>
        <begin position="1"/>
        <end position="23"/>
    </location>
</feature>
<evidence type="ECO:0000256" key="4">
    <source>
        <dbReference type="SAM" id="SignalP"/>
    </source>
</evidence>
<organism evidence="6 7">
    <name type="scientific">Pontibacter rugosus</name>
    <dbReference type="NCBI Taxonomy" id="1745966"/>
    <lineage>
        <taxon>Bacteria</taxon>
        <taxon>Pseudomonadati</taxon>
        <taxon>Bacteroidota</taxon>
        <taxon>Cytophagia</taxon>
        <taxon>Cytophagales</taxon>
        <taxon>Hymenobacteraceae</taxon>
        <taxon>Pontibacter</taxon>
    </lineage>
</organism>
<gene>
    <name evidence="6" type="ORF">ACFQ2O_14510</name>
</gene>
<feature type="chain" id="PRO_5045458041" description="4-O-methyl-glucuronoyl methylesterase-like domain-containing protein" evidence="4">
    <location>
        <begin position="24"/>
        <end position="413"/>
    </location>
</feature>
<dbReference type="InterPro" id="IPR054579">
    <property type="entry name" value="GCE-like_dom"/>
</dbReference>
<dbReference type="SUPFAM" id="SSF53474">
    <property type="entry name" value="alpha/beta-Hydrolases"/>
    <property type="match status" value="1"/>
</dbReference>
<keyword evidence="2 4" id="KW-0732">Signal</keyword>
<proteinExistence type="predicted"/>
<evidence type="ECO:0000259" key="5">
    <source>
        <dbReference type="Pfam" id="PF22244"/>
    </source>
</evidence>
<name>A0ABW3SSK6_9BACT</name>
<feature type="domain" description="4-O-methyl-glucuronoyl methylesterase-like" evidence="5">
    <location>
        <begin position="111"/>
        <end position="346"/>
    </location>
</feature>
<evidence type="ECO:0000313" key="6">
    <source>
        <dbReference type="EMBL" id="MFD1187427.1"/>
    </source>
</evidence>
<comment type="caution">
    <text evidence="6">The sequence shown here is derived from an EMBL/GenBank/DDBJ whole genome shotgun (WGS) entry which is preliminary data.</text>
</comment>
<sequence length="413" mass="45088">MKRNLSLRMSFLGIMAMVASVTASCNEDVVFDPKLPRCEVPEMPSYESLPSIEKLPDPFKFMDGSRVDSRRDWECRRAEIAALAQEFQYGYKPSTPSSATTGSVNGDTLTVKVNQNGASISFNCTITYPTTGRKPYPAVIGIGASNLNNAALLNMGVAIINFPNNRIAEQLNGSSRGKGLFYEVFGSDHSASATMAWAWGVSRVIDALEKMPRANIDARKLGVTGCSRNGKGALVVGAFDERIKLTIPQEPGAGGAASWRISDAQKEAGKNVQTLSQITGENVWFREDFSRFSNTSDKLPFDQHSVMALVAPRALLVIENTSIDWLSPQSSWTTAHAAHKVWQALGVPDNMGFSQVGDHWHCLLPESQLPELTAYVDKFLIGRGTGNTAIMKTDGGFATNEQEWIDWTVPTLK</sequence>
<dbReference type="InterPro" id="IPR029058">
    <property type="entry name" value="AB_hydrolase_fold"/>
</dbReference>
<keyword evidence="7" id="KW-1185">Reference proteome</keyword>
<evidence type="ECO:0000256" key="2">
    <source>
        <dbReference type="ARBA" id="ARBA00022729"/>
    </source>
</evidence>
<accession>A0ABW3SSK6</accession>
<dbReference type="PROSITE" id="PS51257">
    <property type="entry name" value="PROKAR_LIPOPROTEIN"/>
    <property type="match status" value="1"/>
</dbReference>
<reference evidence="7" key="1">
    <citation type="journal article" date="2019" name="Int. J. Syst. Evol. Microbiol.">
        <title>The Global Catalogue of Microorganisms (GCM) 10K type strain sequencing project: providing services to taxonomists for standard genome sequencing and annotation.</title>
        <authorList>
            <consortium name="The Broad Institute Genomics Platform"/>
            <consortium name="The Broad Institute Genome Sequencing Center for Infectious Disease"/>
            <person name="Wu L."/>
            <person name="Ma J."/>
        </authorList>
    </citation>
    <scope>NUCLEOTIDE SEQUENCE [LARGE SCALE GENOMIC DNA]</scope>
    <source>
        <strain evidence="7">JCM 31319</strain>
    </source>
</reference>
<dbReference type="EMBL" id="JBHTLD010000140">
    <property type="protein sequence ID" value="MFD1187427.1"/>
    <property type="molecule type" value="Genomic_DNA"/>
</dbReference>
<dbReference type="Proteomes" id="UP001597094">
    <property type="component" value="Unassembled WGS sequence"/>
</dbReference>
<evidence type="ECO:0000313" key="7">
    <source>
        <dbReference type="Proteomes" id="UP001597094"/>
    </source>
</evidence>